<dbReference type="OrthoDB" id="15118at2"/>
<sequence length="109" mass="12770">MSVRHLVRQRVEDLFNRLGLEEALPVYALYIKDEDPDTIEVSEFELESLEPEDKKKLLDRITRESLEKEVLGYKLAALITHEGKVSTDMDLSQEILEEAIRRIQTLREE</sequence>
<name>A0A1M6QS21_9AQUI</name>
<protein>
    <submittedName>
        <fullName evidence="1">Uncharacterized protein</fullName>
    </submittedName>
</protein>
<accession>A0A1M6QS21</accession>
<dbReference type="STRING" id="381751.SAMN05444391_0367"/>
<keyword evidence="2" id="KW-1185">Reference proteome</keyword>
<evidence type="ECO:0000313" key="2">
    <source>
        <dbReference type="Proteomes" id="UP000189810"/>
    </source>
</evidence>
<dbReference type="AlphaFoldDB" id="A0A1M6QS21"/>
<dbReference type="RefSeq" id="WP_079653545.1">
    <property type="nucleotide sequence ID" value="NZ_LT670846.1"/>
</dbReference>
<dbReference type="Proteomes" id="UP000189810">
    <property type="component" value="Chromosome I"/>
</dbReference>
<organism evidence="1 2">
    <name type="scientific">Thermocrinis minervae</name>
    <dbReference type="NCBI Taxonomy" id="381751"/>
    <lineage>
        <taxon>Bacteria</taxon>
        <taxon>Pseudomonadati</taxon>
        <taxon>Aquificota</taxon>
        <taxon>Aquificia</taxon>
        <taxon>Aquificales</taxon>
        <taxon>Aquificaceae</taxon>
        <taxon>Thermocrinis</taxon>
    </lineage>
</organism>
<reference evidence="1 2" key="1">
    <citation type="submission" date="2016-11" db="EMBL/GenBank/DDBJ databases">
        <authorList>
            <person name="Jaros S."/>
            <person name="Januszkiewicz K."/>
            <person name="Wedrychowicz H."/>
        </authorList>
    </citation>
    <scope>NUCLEOTIDE SEQUENCE [LARGE SCALE GENOMIC DNA]</scope>
    <source>
        <strain evidence="1 2">DSM 19557</strain>
    </source>
</reference>
<dbReference type="EMBL" id="LT670846">
    <property type="protein sequence ID" value="SHK23014.1"/>
    <property type="molecule type" value="Genomic_DNA"/>
</dbReference>
<gene>
    <name evidence="1" type="ORF">SAMN05444391_0367</name>
</gene>
<evidence type="ECO:0000313" key="1">
    <source>
        <dbReference type="EMBL" id="SHK23014.1"/>
    </source>
</evidence>
<proteinExistence type="predicted"/>